<sequence>MHRLNFSSYISVRPSVSADEFEELQIFDQSLLLLLPNSSSPTRICSSRILHLSLWLISSLDILLALLALSLNSLLTASIVIARPLPFSVRRSFSLTSVSYAFLAAILLAKKSFWLFSALSSGSPCASFVSSVGCKFQEFPVVAVYLHSLASSLTFSVQMYRKSLNDSMGYCAERNAPNSPKNIGTTATERRHGHWKSIGGENSANAFVAFAPSLRRRFSLSQSPTFLLFWLCSAPQIALLVLCLAFAFLFTAFDYEPLRRKMFLVNCSLPLAVRQKEMFFALLTLMLCSQLVQSLLWQFVSASSSQQQKKNRMPHHSLHQNGRGTLSSRRPSLLLYLALSFRDLFFVEALLWSLCAFLTGSALLHQFVLVNPCGKCTRLMVELAFTTLPLIVSLSHPILSVLIVAPISYSTRQLCPLIKKALPEQEPATPPLPRPVPTVRILVTEHF</sequence>
<reference evidence="2 3" key="1">
    <citation type="submission" date="2024-10" db="EMBL/GenBank/DDBJ databases">
        <authorList>
            <person name="Kim D."/>
        </authorList>
    </citation>
    <scope>NUCLEOTIDE SEQUENCE [LARGE SCALE GENOMIC DNA]</scope>
    <source>
        <strain evidence="2">Taebaek</strain>
    </source>
</reference>
<feature type="transmembrane region" description="Helical" evidence="1">
    <location>
        <begin position="383"/>
        <end position="409"/>
    </location>
</feature>
<comment type="caution">
    <text evidence="2">The sequence shown here is derived from an EMBL/GenBank/DDBJ whole genome shotgun (WGS) entry which is preliminary data.</text>
</comment>
<gene>
    <name evidence="2" type="ORF">niasHS_010721</name>
</gene>
<evidence type="ECO:0000256" key="1">
    <source>
        <dbReference type="SAM" id="Phobius"/>
    </source>
</evidence>
<feature type="transmembrane region" description="Helical" evidence="1">
    <location>
        <begin position="333"/>
        <end position="363"/>
    </location>
</feature>
<keyword evidence="1" id="KW-0812">Transmembrane</keyword>
<dbReference type="Proteomes" id="UP001620645">
    <property type="component" value="Unassembled WGS sequence"/>
</dbReference>
<keyword evidence="1" id="KW-0472">Membrane</keyword>
<keyword evidence="1" id="KW-1133">Transmembrane helix</keyword>
<feature type="transmembrane region" description="Helical" evidence="1">
    <location>
        <begin position="278"/>
        <end position="300"/>
    </location>
</feature>
<feature type="transmembrane region" description="Helical" evidence="1">
    <location>
        <begin position="225"/>
        <end position="253"/>
    </location>
</feature>
<organism evidence="2 3">
    <name type="scientific">Heterodera schachtii</name>
    <name type="common">Sugarbeet cyst nematode worm</name>
    <name type="synonym">Tylenchus schachtii</name>
    <dbReference type="NCBI Taxonomy" id="97005"/>
    <lineage>
        <taxon>Eukaryota</taxon>
        <taxon>Metazoa</taxon>
        <taxon>Ecdysozoa</taxon>
        <taxon>Nematoda</taxon>
        <taxon>Chromadorea</taxon>
        <taxon>Rhabditida</taxon>
        <taxon>Tylenchina</taxon>
        <taxon>Tylenchomorpha</taxon>
        <taxon>Tylenchoidea</taxon>
        <taxon>Heteroderidae</taxon>
        <taxon>Heteroderinae</taxon>
        <taxon>Heterodera</taxon>
    </lineage>
</organism>
<feature type="transmembrane region" description="Helical" evidence="1">
    <location>
        <begin position="97"/>
        <end position="119"/>
    </location>
</feature>
<accession>A0ABD2ISD6</accession>
<name>A0ABD2ISD6_HETSC</name>
<dbReference type="AlphaFoldDB" id="A0ABD2ISD6"/>
<protein>
    <submittedName>
        <fullName evidence="2">Uncharacterized protein</fullName>
    </submittedName>
</protein>
<evidence type="ECO:0000313" key="3">
    <source>
        <dbReference type="Proteomes" id="UP001620645"/>
    </source>
</evidence>
<proteinExistence type="predicted"/>
<dbReference type="EMBL" id="JBICCN010000254">
    <property type="protein sequence ID" value="KAL3082919.1"/>
    <property type="molecule type" value="Genomic_DNA"/>
</dbReference>
<evidence type="ECO:0000313" key="2">
    <source>
        <dbReference type="EMBL" id="KAL3082919.1"/>
    </source>
</evidence>
<keyword evidence="3" id="KW-1185">Reference proteome</keyword>